<protein>
    <submittedName>
        <fullName evidence="2">Uncharacterized protein</fullName>
    </submittedName>
</protein>
<evidence type="ECO:0000313" key="3">
    <source>
        <dbReference type="Proteomes" id="UP001605036"/>
    </source>
</evidence>
<comment type="caution">
    <text evidence="2">The sequence shown here is derived from an EMBL/GenBank/DDBJ whole genome shotgun (WGS) entry which is preliminary data.</text>
</comment>
<dbReference type="AlphaFoldDB" id="A0ABD1Z3G9"/>
<feature type="coiled-coil region" evidence="1">
    <location>
        <begin position="1"/>
        <end position="49"/>
    </location>
</feature>
<dbReference type="Proteomes" id="UP001605036">
    <property type="component" value="Unassembled WGS sequence"/>
</dbReference>
<organism evidence="2 3">
    <name type="scientific">Riccia fluitans</name>
    <dbReference type="NCBI Taxonomy" id="41844"/>
    <lineage>
        <taxon>Eukaryota</taxon>
        <taxon>Viridiplantae</taxon>
        <taxon>Streptophyta</taxon>
        <taxon>Embryophyta</taxon>
        <taxon>Marchantiophyta</taxon>
        <taxon>Marchantiopsida</taxon>
        <taxon>Marchantiidae</taxon>
        <taxon>Marchantiales</taxon>
        <taxon>Ricciaceae</taxon>
        <taxon>Riccia</taxon>
    </lineage>
</organism>
<proteinExistence type="predicted"/>
<reference evidence="2 3" key="1">
    <citation type="submission" date="2024-09" db="EMBL/GenBank/DDBJ databases">
        <title>Chromosome-scale assembly of Riccia fluitans.</title>
        <authorList>
            <person name="Paukszto L."/>
            <person name="Sawicki J."/>
            <person name="Karawczyk K."/>
            <person name="Piernik-Szablinska J."/>
            <person name="Szczecinska M."/>
            <person name="Mazdziarz M."/>
        </authorList>
    </citation>
    <scope>NUCLEOTIDE SEQUENCE [LARGE SCALE GENOMIC DNA]</scope>
    <source>
        <strain evidence="2">Rf_01</strain>
        <tissue evidence="2">Aerial parts of the thallus</tissue>
    </source>
</reference>
<keyword evidence="3" id="KW-1185">Reference proteome</keyword>
<evidence type="ECO:0000313" key="2">
    <source>
        <dbReference type="EMBL" id="KAL2642314.1"/>
    </source>
</evidence>
<evidence type="ECO:0000256" key="1">
    <source>
        <dbReference type="SAM" id="Coils"/>
    </source>
</evidence>
<keyword evidence="1" id="KW-0175">Coiled coil</keyword>
<name>A0ABD1Z3G9_9MARC</name>
<sequence>MSTKDAQAEELKHQLHEKEEALKAVKVEDEGLQKKLESSQQNVAKLEKELNNMPVGVLVQTEGGGGSQRWIF</sequence>
<accession>A0ABD1Z3G9</accession>
<dbReference type="EMBL" id="JBHFFA010000002">
    <property type="protein sequence ID" value="KAL2642314.1"/>
    <property type="molecule type" value="Genomic_DNA"/>
</dbReference>
<gene>
    <name evidence="2" type="ORF">R1flu_009901</name>
</gene>